<reference evidence="2 3" key="1">
    <citation type="submission" date="2017-06" db="EMBL/GenBank/DDBJ databases">
        <title>the draft geome sequence of Illustriluteabacillus marina B3227.</title>
        <authorList>
            <person name="He R.-H."/>
            <person name="Du Z.-J."/>
        </authorList>
    </citation>
    <scope>NUCLEOTIDE SEQUENCE [LARGE SCALE GENOMIC DNA]</scope>
    <source>
        <strain evidence="2 3">B3227</strain>
    </source>
</reference>
<keyword evidence="3" id="KW-1185">Reference proteome</keyword>
<feature type="transmembrane region" description="Helical" evidence="1">
    <location>
        <begin position="7"/>
        <end position="25"/>
    </location>
</feature>
<gene>
    <name evidence="2" type="ORF">CEY16_09955</name>
</gene>
<dbReference type="RefSeq" id="WP_101331865.1">
    <property type="nucleotide sequence ID" value="NZ_PJNH01000003.1"/>
</dbReference>
<organism evidence="2 3">
    <name type="scientific">Halalkalibacillus sediminis</name>
    <dbReference type="NCBI Taxonomy" id="2018042"/>
    <lineage>
        <taxon>Bacteria</taxon>
        <taxon>Bacillati</taxon>
        <taxon>Bacillota</taxon>
        <taxon>Bacilli</taxon>
        <taxon>Bacillales</taxon>
        <taxon>Bacillaceae</taxon>
        <taxon>Halalkalibacillus</taxon>
    </lineage>
</organism>
<keyword evidence="1" id="KW-0472">Membrane</keyword>
<name>A0A2I0QRV2_9BACI</name>
<sequence>MWSVHSLINKITSAITAILLVLIGHFFYTGYDVSASYDLLSTSKIWLYGVTYAVLASFIIEYVLRRMEIDSKKGFTFSYALAGYIGGAILFLPALSGSAGWYFYVVMYLGIFLGIGFILFYGIQKILSDSLSRMILTLTVALSTIFLLIWVNPTLSDHFKSEYQGDRYIATFENLNGQEEVYIPVRAGEQYIVEVDWDVEDSGRRGLKWPQDNLSLGSVEGTGDWTYRFQADKEGEIKLIYHGHEISGDIKITWSD</sequence>
<proteinExistence type="predicted"/>
<evidence type="ECO:0000313" key="2">
    <source>
        <dbReference type="EMBL" id="PKR77062.1"/>
    </source>
</evidence>
<evidence type="ECO:0000256" key="1">
    <source>
        <dbReference type="SAM" id="Phobius"/>
    </source>
</evidence>
<feature type="transmembrane region" description="Helical" evidence="1">
    <location>
        <begin position="76"/>
        <end position="95"/>
    </location>
</feature>
<keyword evidence="1" id="KW-0812">Transmembrane</keyword>
<dbReference type="OrthoDB" id="2960589at2"/>
<accession>A0A2I0QRV2</accession>
<protein>
    <submittedName>
        <fullName evidence="2">Uncharacterized protein</fullName>
    </submittedName>
</protein>
<keyword evidence="1" id="KW-1133">Transmembrane helix</keyword>
<evidence type="ECO:0000313" key="3">
    <source>
        <dbReference type="Proteomes" id="UP000243524"/>
    </source>
</evidence>
<dbReference type="EMBL" id="PJNH01000003">
    <property type="protein sequence ID" value="PKR77062.1"/>
    <property type="molecule type" value="Genomic_DNA"/>
</dbReference>
<feature type="transmembrane region" description="Helical" evidence="1">
    <location>
        <begin position="101"/>
        <end position="122"/>
    </location>
</feature>
<comment type="caution">
    <text evidence="2">The sequence shown here is derived from an EMBL/GenBank/DDBJ whole genome shotgun (WGS) entry which is preliminary data.</text>
</comment>
<dbReference type="Proteomes" id="UP000243524">
    <property type="component" value="Unassembled WGS sequence"/>
</dbReference>
<feature type="transmembrane region" description="Helical" evidence="1">
    <location>
        <begin position="45"/>
        <end position="64"/>
    </location>
</feature>
<feature type="transmembrane region" description="Helical" evidence="1">
    <location>
        <begin position="134"/>
        <end position="151"/>
    </location>
</feature>
<dbReference type="AlphaFoldDB" id="A0A2I0QRV2"/>